<dbReference type="EMBL" id="AP014927">
    <property type="protein sequence ID" value="BAS04948.1"/>
    <property type="molecule type" value="Genomic_DNA"/>
</dbReference>
<name>A0A0K2QQX1_9CAUD</name>
<sequence>MYTWEQINVEDEGGEDYYRHPVGGAEQLIAVDQFRIMDPGGDEIAVVFSQEEAETLVSHLNR</sequence>
<accession>A0A0K2QQX1</accession>
<protein>
    <submittedName>
        <fullName evidence="1">Uncharacterized protein</fullName>
    </submittedName>
</protein>
<dbReference type="Proteomes" id="UP000202583">
    <property type="component" value="Segment"/>
</dbReference>
<proteinExistence type="predicted"/>
<organism evidence="1 2">
    <name type="scientific">Ralstonia phage RSF1</name>
    <dbReference type="NCBI Taxonomy" id="1689679"/>
    <lineage>
        <taxon>Viruses</taxon>
        <taxon>Duplodnaviria</taxon>
        <taxon>Heunggongvirae</taxon>
        <taxon>Uroviricota</taxon>
        <taxon>Caudoviricetes</taxon>
        <taxon>Chimalliviridae</taxon>
        <taxon>Chiangmaivirus</taxon>
        <taxon>Chiangmaivirus RSF1</taxon>
    </lineage>
</organism>
<evidence type="ECO:0000313" key="2">
    <source>
        <dbReference type="Proteomes" id="UP000202583"/>
    </source>
</evidence>
<reference evidence="1 2" key="1">
    <citation type="submission" date="2015-07" db="EMBL/GenBank/DDBJ databases">
        <title>Two Asian jumbo phage RSL2 and RSF1 infecting the phytopathogen Ralstonia solanacearum share common features related to the phi-KZ-like phages.</title>
        <authorList>
            <person name="Kawasaki T."/>
            <person name="Fujie M."/>
            <person name="Chatchawankanphanich O."/>
            <person name="Ogata H."/>
            <person name="Yamada T."/>
        </authorList>
    </citation>
    <scope>NUCLEOTIDE SEQUENCE [LARGE SCALE GENOMIC DNA]</scope>
    <source>
        <strain evidence="1 2">RSF1</strain>
    </source>
</reference>
<dbReference type="GeneID" id="26634617"/>
<dbReference type="RefSeq" id="YP_009207960.1">
    <property type="nucleotide sequence ID" value="NC_028899.1"/>
</dbReference>
<keyword evidence="2" id="KW-1185">Reference proteome</keyword>
<dbReference type="KEGG" id="vg:26634617"/>
<evidence type="ECO:0000313" key="1">
    <source>
        <dbReference type="EMBL" id="BAS04948.1"/>
    </source>
</evidence>